<dbReference type="PANTHER" id="PTHR48207">
    <property type="entry name" value="SUCCINATE--HYDROXYMETHYLGLUTARATE COA-TRANSFERASE"/>
    <property type="match status" value="1"/>
</dbReference>
<dbReference type="InterPro" id="IPR044855">
    <property type="entry name" value="CoA-Trfase_III_dom3_sf"/>
</dbReference>
<gene>
    <name evidence="2" type="ORF">SAMN02745206_00533</name>
</gene>
<keyword evidence="3" id="KW-1185">Reference proteome</keyword>
<dbReference type="InterPro" id="IPR003673">
    <property type="entry name" value="CoA-Trfase_fam_III"/>
</dbReference>
<dbReference type="RefSeq" id="WP_073036686.1">
    <property type="nucleotide sequence ID" value="NZ_FQVB01000005.1"/>
</dbReference>
<dbReference type="AlphaFoldDB" id="A0A1M4UNR9"/>
<organism evidence="2 3">
    <name type="scientific">Desulfacinum infernum DSM 9756</name>
    <dbReference type="NCBI Taxonomy" id="1121391"/>
    <lineage>
        <taxon>Bacteria</taxon>
        <taxon>Pseudomonadati</taxon>
        <taxon>Thermodesulfobacteriota</taxon>
        <taxon>Syntrophobacteria</taxon>
        <taxon>Syntrophobacterales</taxon>
        <taxon>Syntrophobacteraceae</taxon>
        <taxon>Desulfacinum</taxon>
    </lineage>
</organism>
<dbReference type="Gene3D" id="3.30.1540.10">
    <property type="entry name" value="formyl-coa transferase, domain 3"/>
    <property type="match status" value="1"/>
</dbReference>
<evidence type="ECO:0000256" key="1">
    <source>
        <dbReference type="ARBA" id="ARBA00022679"/>
    </source>
</evidence>
<sequence length="444" mass="50519">MDQGKSYQQRMRELFDVKNLFGKRQPLEGVRVLEVCYVVLGPACCDYLAEFGAEVIKFEGQKGDQMRFVTPYAFFWKNMSPGMEIENHNKYWMGMHLGHPKAKELFLELVKKSDVVVDNLTPGRMAEWGLSYRELREVNPGIIQLHVSGYGSWGPWTGRTSYDAVAQSMGALSPITGFEGRGPIKSGVWIADWATALMCAVAIMGALNYRERTGEGQFIDYMQVESVIRLLDWTWLYAYMTGKDRPRSGNRDLAICPSDLFDCSDGWVAVTAFDKAEYKGLCQAMEKPELYERFADPLERLKDENARELLKIIGEWTRTKKVEEVEALGSQYGFAASRVLTAEDAYHLPHYRQRGTVQEYDDALYGPMVEHCYPPRMSQTPSRVQWSCRPLGFDNAYVLTKLLGLPHEEVERLKAEGIIFQWNPAVPSHCPPPDWDGKSGLKLA</sequence>
<dbReference type="Proteomes" id="UP000184076">
    <property type="component" value="Unassembled WGS sequence"/>
</dbReference>
<dbReference type="EMBL" id="FQVB01000005">
    <property type="protein sequence ID" value="SHE58411.1"/>
    <property type="molecule type" value="Genomic_DNA"/>
</dbReference>
<dbReference type="SUPFAM" id="SSF89796">
    <property type="entry name" value="CoA-transferase family III (CaiB/BaiF)"/>
    <property type="match status" value="1"/>
</dbReference>
<dbReference type="InterPro" id="IPR023606">
    <property type="entry name" value="CoA-Trfase_III_dom_1_sf"/>
</dbReference>
<dbReference type="OrthoDB" id="9797653at2"/>
<dbReference type="Gene3D" id="3.40.50.10540">
    <property type="entry name" value="Crotonobetainyl-coa:carnitine coa-transferase, domain 1"/>
    <property type="match status" value="1"/>
</dbReference>
<dbReference type="InterPro" id="IPR050483">
    <property type="entry name" value="CoA-transferase_III_domain"/>
</dbReference>
<protein>
    <submittedName>
        <fullName evidence="2">Crotonobetainyl-CoA:carnitine CoA-transferase CaiB</fullName>
    </submittedName>
</protein>
<name>A0A1M4UNR9_9BACT</name>
<evidence type="ECO:0000313" key="2">
    <source>
        <dbReference type="EMBL" id="SHE58411.1"/>
    </source>
</evidence>
<accession>A0A1M4UNR9</accession>
<dbReference type="STRING" id="1121391.SAMN02745206_00533"/>
<dbReference type="GO" id="GO:0008410">
    <property type="term" value="F:CoA-transferase activity"/>
    <property type="evidence" value="ECO:0007669"/>
    <property type="project" value="TreeGrafter"/>
</dbReference>
<dbReference type="Pfam" id="PF02515">
    <property type="entry name" value="CoA_transf_3"/>
    <property type="match status" value="1"/>
</dbReference>
<reference evidence="3" key="1">
    <citation type="submission" date="2016-11" db="EMBL/GenBank/DDBJ databases">
        <authorList>
            <person name="Varghese N."/>
            <person name="Submissions S."/>
        </authorList>
    </citation>
    <scope>NUCLEOTIDE SEQUENCE [LARGE SCALE GENOMIC DNA]</scope>
    <source>
        <strain evidence="3">DSM 9756</strain>
    </source>
</reference>
<proteinExistence type="predicted"/>
<evidence type="ECO:0000313" key="3">
    <source>
        <dbReference type="Proteomes" id="UP000184076"/>
    </source>
</evidence>
<dbReference type="PANTHER" id="PTHR48207:SF3">
    <property type="entry name" value="SUCCINATE--HYDROXYMETHYLGLUTARATE COA-TRANSFERASE"/>
    <property type="match status" value="1"/>
</dbReference>
<keyword evidence="1 2" id="KW-0808">Transferase</keyword>